<name>H5UUS5_9MICO</name>
<sequence length="190" mass="20110">MTTRDGGERDDVDARFAEIVERWEEPPSWADAPPPPAGRAGGPDDGVPGAPRETGITPPGDVADDPTVGGPTDADTDGLPSGDAPPVRAGGFDDPVPWRTYSPPEDPDDETFTPPPPEPLPAFFTDWPFYLALCGLVLGPVGLVLLVVFAPTERHLMWGAAALTIAGFVTLVLRQPHDRDPDDTDDGARV</sequence>
<gene>
    <name evidence="3" type="ORF">MOPEL_130_00900</name>
</gene>
<dbReference type="STRING" id="1089455.MOPEL_130_00900"/>
<keyword evidence="2" id="KW-0472">Membrane</keyword>
<keyword evidence="4" id="KW-1185">Reference proteome</keyword>
<comment type="caution">
    <text evidence="3">The sequence shown here is derived from an EMBL/GenBank/DDBJ whole genome shotgun (WGS) entry which is preliminary data.</text>
</comment>
<accession>H5UUS5</accession>
<organism evidence="3 4">
    <name type="scientific">Mobilicoccus pelagius NBRC 104925</name>
    <dbReference type="NCBI Taxonomy" id="1089455"/>
    <lineage>
        <taxon>Bacteria</taxon>
        <taxon>Bacillati</taxon>
        <taxon>Actinomycetota</taxon>
        <taxon>Actinomycetes</taxon>
        <taxon>Micrococcales</taxon>
        <taxon>Dermatophilaceae</taxon>
        <taxon>Mobilicoccus</taxon>
    </lineage>
</organism>
<proteinExistence type="predicted"/>
<feature type="transmembrane region" description="Helical" evidence="2">
    <location>
        <begin position="156"/>
        <end position="173"/>
    </location>
</feature>
<keyword evidence="2" id="KW-1133">Transmembrane helix</keyword>
<dbReference type="Proteomes" id="UP000004367">
    <property type="component" value="Unassembled WGS sequence"/>
</dbReference>
<dbReference type="OrthoDB" id="10018401at2"/>
<dbReference type="eggNOG" id="ENOG5032V4A">
    <property type="taxonomic scope" value="Bacteria"/>
</dbReference>
<feature type="region of interest" description="Disordered" evidence="1">
    <location>
        <begin position="1"/>
        <end position="119"/>
    </location>
</feature>
<reference evidence="3 4" key="1">
    <citation type="submission" date="2012-02" db="EMBL/GenBank/DDBJ databases">
        <title>Whole genome shotgun sequence of Mobilicoccus pelagius NBRC 104925.</title>
        <authorList>
            <person name="Yoshida Y."/>
            <person name="Hosoyama A."/>
            <person name="Tsuchikane K."/>
            <person name="Katsumata H."/>
            <person name="Yamazaki S."/>
            <person name="Fujita N."/>
        </authorList>
    </citation>
    <scope>NUCLEOTIDE SEQUENCE [LARGE SCALE GENOMIC DNA]</scope>
    <source>
        <strain evidence="3 4">NBRC 104925</strain>
    </source>
</reference>
<evidence type="ECO:0000313" key="3">
    <source>
        <dbReference type="EMBL" id="GAB49483.1"/>
    </source>
</evidence>
<evidence type="ECO:0000256" key="2">
    <source>
        <dbReference type="SAM" id="Phobius"/>
    </source>
</evidence>
<protein>
    <submittedName>
        <fullName evidence="3">Uncharacterized protein</fullName>
    </submittedName>
</protein>
<feature type="compositionally biased region" description="Basic and acidic residues" evidence="1">
    <location>
        <begin position="1"/>
        <end position="25"/>
    </location>
</feature>
<feature type="transmembrane region" description="Helical" evidence="2">
    <location>
        <begin position="129"/>
        <end position="150"/>
    </location>
</feature>
<dbReference type="AlphaFoldDB" id="H5UUS5"/>
<evidence type="ECO:0000256" key="1">
    <source>
        <dbReference type="SAM" id="MobiDB-lite"/>
    </source>
</evidence>
<evidence type="ECO:0000313" key="4">
    <source>
        <dbReference type="Proteomes" id="UP000004367"/>
    </source>
</evidence>
<dbReference type="RefSeq" id="WP_009483326.1">
    <property type="nucleotide sequence ID" value="NZ_BAFE01000089.1"/>
</dbReference>
<keyword evidence="2" id="KW-0812">Transmembrane</keyword>
<dbReference type="EMBL" id="BAFE01000089">
    <property type="protein sequence ID" value="GAB49483.1"/>
    <property type="molecule type" value="Genomic_DNA"/>
</dbReference>